<dbReference type="InterPro" id="IPR029062">
    <property type="entry name" value="Class_I_gatase-like"/>
</dbReference>
<sequence>MTQHKNLLLLSSSRVGDTDYLAHNREWIKNAVGDATLLFIPYAGVGMTHSQYTDKVRNALAPVNVAVTGIEEYADPIAAVREAQAIAVGGGNTFQLLNLIYQHQLIEPLRDTVNAGTPYVGWSAGSNIAGKTIKTTNDMPIVEPPSFNALRLVELQMNPHYTDYHPPGFNGETRDDRLNEFIALNNTETVLGLPEGTGLEIRASECHWRGDAQPVLIDSTGKHVQHDLQRISQLIG</sequence>
<comment type="similarity">
    <text evidence="1">Belongs to the peptidase S51 family.</text>
</comment>
<accession>A0ABM9WK08</accession>
<name>A0ABM9WK08_9GAMM</name>
<evidence type="ECO:0000313" key="5">
    <source>
        <dbReference type="EMBL" id="EAQ31221.1"/>
    </source>
</evidence>
<dbReference type="NCBIfam" id="NF003642">
    <property type="entry name" value="PRK05282.1"/>
    <property type="match status" value="1"/>
</dbReference>
<protein>
    <submittedName>
        <fullName evidence="5">Peptidase E</fullName>
        <ecNumber evidence="5">3.4.13.21</ecNumber>
    </submittedName>
</protein>
<dbReference type="Proteomes" id="UP000016543">
    <property type="component" value="Unassembled WGS sequence"/>
</dbReference>
<dbReference type="PANTHER" id="PTHR20842">
    <property type="entry name" value="PROTEASE S51 ALPHA-ASPARTYL DIPEPTIDASE"/>
    <property type="match status" value="1"/>
</dbReference>
<dbReference type="RefSeq" id="WP_006955783.1">
    <property type="nucleotide sequence ID" value="NZ_CH672406.1"/>
</dbReference>
<evidence type="ECO:0000256" key="3">
    <source>
        <dbReference type="ARBA" id="ARBA00022801"/>
    </source>
</evidence>
<dbReference type="GO" id="GO:0016805">
    <property type="term" value="F:dipeptidase activity"/>
    <property type="evidence" value="ECO:0007669"/>
    <property type="project" value="UniProtKB-KW"/>
</dbReference>
<keyword evidence="4" id="KW-0720">Serine protease</keyword>
<keyword evidence="2" id="KW-0645">Protease</keyword>
<dbReference type="Pfam" id="PF03575">
    <property type="entry name" value="Peptidase_S51"/>
    <property type="match status" value="1"/>
</dbReference>
<proteinExistence type="inferred from homology"/>
<dbReference type="EC" id="3.4.13.21" evidence="5"/>
<reference evidence="5 6" key="1">
    <citation type="submission" date="2006-01" db="EMBL/GenBank/DDBJ databases">
        <authorList>
            <person name="Brettar I."/>
            <person name="Hofle M."/>
            <person name="Ferriera S."/>
            <person name="Johnson J."/>
            <person name="Kravitz S."/>
            <person name="Halpern A."/>
            <person name="Remington K."/>
            <person name="Beeson K."/>
            <person name="Tran B."/>
            <person name="Rogers Y.-H."/>
            <person name="Friedman R."/>
            <person name="Venter J.C."/>
        </authorList>
    </citation>
    <scope>NUCLEOTIDE SEQUENCE [LARGE SCALE GENOMIC DNA]</scope>
    <source>
        <strain evidence="5 6">OS145</strain>
    </source>
</reference>
<organism evidence="5 6">
    <name type="scientific">Idiomarina baltica OS145</name>
    <dbReference type="NCBI Taxonomy" id="314276"/>
    <lineage>
        <taxon>Bacteria</taxon>
        <taxon>Pseudomonadati</taxon>
        <taxon>Pseudomonadota</taxon>
        <taxon>Gammaproteobacteria</taxon>
        <taxon>Alteromonadales</taxon>
        <taxon>Idiomarinaceae</taxon>
        <taxon>Idiomarina</taxon>
    </lineage>
</organism>
<gene>
    <name evidence="5" type="ORF">OS145_06012</name>
</gene>
<keyword evidence="5" id="KW-0224">Dipeptidase</keyword>
<evidence type="ECO:0000313" key="6">
    <source>
        <dbReference type="Proteomes" id="UP000016543"/>
    </source>
</evidence>
<dbReference type="InterPro" id="IPR005320">
    <property type="entry name" value="Peptidase_S51"/>
</dbReference>
<dbReference type="SUPFAM" id="SSF52317">
    <property type="entry name" value="Class I glutamine amidotransferase-like"/>
    <property type="match status" value="1"/>
</dbReference>
<keyword evidence="6" id="KW-1185">Reference proteome</keyword>
<evidence type="ECO:0000256" key="2">
    <source>
        <dbReference type="ARBA" id="ARBA00022670"/>
    </source>
</evidence>
<keyword evidence="3 5" id="KW-0378">Hydrolase</keyword>
<dbReference type="Gene3D" id="3.40.50.880">
    <property type="match status" value="1"/>
</dbReference>
<dbReference type="CDD" id="cd03146">
    <property type="entry name" value="GAT1_Peptidase_E"/>
    <property type="match status" value="1"/>
</dbReference>
<evidence type="ECO:0000256" key="1">
    <source>
        <dbReference type="ARBA" id="ARBA00006534"/>
    </source>
</evidence>
<comment type="caution">
    <text evidence="5">The sequence shown here is derived from an EMBL/GenBank/DDBJ whole genome shotgun (WGS) entry which is preliminary data.</text>
</comment>
<dbReference type="PANTHER" id="PTHR20842:SF0">
    <property type="entry name" value="ALPHA-ASPARTYL DIPEPTIDASE"/>
    <property type="match status" value="1"/>
</dbReference>
<evidence type="ECO:0000256" key="4">
    <source>
        <dbReference type="ARBA" id="ARBA00022825"/>
    </source>
</evidence>
<dbReference type="EMBL" id="AAMX01000021">
    <property type="protein sequence ID" value="EAQ31221.1"/>
    <property type="molecule type" value="Genomic_DNA"/>
</dbReference>